<dbReference type="PANTHER" id="PTHR13162">
    <property type="entry name" value="CCR4-NOT TRANSCRIPTION COMPLEX"/>
    <property type="match status" value="1"/>
</dbReference>
<dbReference type="InterPro" id="IPR016024">
    <property type="entry name" value="ARM-type_fold"/>
</dbReference>
<dbReference type="Pfam" id="PF04054">
    <property type="entry name" value="Not1"/>
    <property type="match status" value="1"/>
</dbReference>
<evidence type="ECO:0000259" key="3">
    <source>
        <dbReference type="Pfam" id="PF25097"/>
    </source>
</evidence>
<name>A0AAW0GKF9_9APHY</name>
<feature type="domain" description="CCR4-NOT transcription complex subunit 1" evidence="2">
    <location>
        <begin position="16"/>
        <end position="157"/>
    </location>
</feature>
<dbReference type="GO" id="GO:0000932">
    <property type="term" value="C:P-body"/>
    <property type="evidence" value="ECO:0007669"/>
    <property type="project" value="TreeGrafter"/>
</dbReference>
<evidence type="ECO:0008006" key="6">
    <source>
        <dbReference type="Google" id="ProtNLM"/>
    </source>
</evidence>
<feature type="domain" description="CCR4-NOT transcription complex subunit 1-like NOT1 connector" evidence="3">
    <location>
        <begin position="263"/>
        <end position="446"/>
    </location>
</feature>
<evidence type="ECO:0000259" key="2">
    <source>
        <dbReference type="Pfam" id="PF12842"/>
    </source>
</evidence>
<comment type="caution">
    <text evidence="4">The sequence shown here is derived from an EMBL/GenBank/DDBJ whole genome shotgun (WGS) entry which is preliminary data.</text>
</comment>
<dbReference type="GO" id="GO:0030015">
    <property type="term" value="C:CCR4-NOT core complex"/>
    <property type="evidence" value="ECO:0007669"/>
    <property type="project" value="InterPro"/>
</dbReference>
<reference evidence="4 5" key="1">
    <citation type="submission" date="2022-09" db="EMBL/GenBank/DDBJ databases">
        <authorList>
            <person name="Palmer J.M."/>
        </authorList>
    </citation>
    <scope>NUCLEOTIDE SEQUENCE [LARGE SCALE GENOMIC DNA]</scope>
    <source>
        <strain evidence="4 5">DSM 7382</strain>
    </source>
</reference>
<gene>
    <name evidence="4" type="ORF">QCA50_002708</name>
</gene>
<keyword evidence="5" id="KW-1185">Reference proteome</keyword>
<dbReference type="InterPro" id="IPR007196">
    <property type="entry name" value="CCR4-Not_Not1_C"/>
</dbReference>
<protein>
    <recommendedName>
        <fullName evidence="6">CCR4-NOT transcription complex subunit 1</fullName>
    </recommendedName>
</protein>
<dbReference type="InterPro" id="IPR024557">
    <property type="entry name" value="CNOT1_dom_4"/>
</dbReference>
<dbReference type="InterPro" id="IPR055454">
    <property type="entry name" value="CNOT1-like_NOT1_connector"/>
</dbReference>
<dbReference type="GO" id="GO:0000288">
    <property type="term" value="P:nuclear-transcribed mRNA catabolic process, deadenylation-dependent decay"/>
    <property type="evidence" value="ECO:0007669"/>
    <property type="project" value="TreeGrafter"/>
</dbReference>
<dbReference type="Gene3D" id="1.25.40.790">
    <property type="match status" value="1"/>
</dbReference>
<evidence type="ECO:0000313" key="4">
    <source>
        <dbReference type="EMBL" id="KAK7693142.1"/>
    </source>
</evidence>
<dbReference type="Proteomes" id="UP001385951">
    <property type="component" value="Unassembled WGS sequence"/>
</dbReference>
<dbReference type="EMBL" id="JASBNA010000003">
    <property type="protein sequence ID" value="KAK7693142.1"/>
    <property type="molecule type" value="Genomic_DNA"/>
</dbReference>
<sequence length="979" mass="110507">MVQIGPQLAHLQTNQSFKRAVQMAIDRAIREIIMPVVERSVTIAGISSRELVAKDYASEVNEDKVRKAAHYTAQKLAGSLALVTCKEPLKSNLGGHMRHFLGEQGFQDPLVESVLPVLIADNLDLACQAVEKAAMDRAVLDVDDSFSHSFELRRRHREQRPGQAFWDPSVPHIPFANSLPDPLRLKPSGVQPQQAVVYEDFSMEPKRRMATSRPGSTVSYGRNEHLASIYAASPGPEQPLAGNQSFLNHQEAMDRFTALTKNLEAILSQLPVTSLAALPPNHDIRHLFRQILYLATDSVERNRTPLLMSQKIVQLLFKTSTQLGREIYAAMLDQLCNSFEDVAKEALTWLVYSEDERKLNIPVTMTLLKCNLVNIAQQDQQMAKMLYNEPRPVIQTFAAGLIRACLSSSPPVASQGSFPFTLEVLSSLVATGKANDEAIRLLDDLRGVRRPAAQTIDVAPGRASVNPEADLMRERERLFMSFQNWVGIFQRSHSPEKSFVPFIREVTKNGILKAEDKSSFFFRVCAESSVDSYLKCIEAGEFEYAFQALDAMSKLIVYIIKYHGDASGVNNEHAKVHYFSKILTIVVLVLANMHEEQGPEFQQKPFFRFFSSLLNDLHTIEPSLGGGVYFQLLLAMGDTLSTLQPTYFPGFAFSWMSLISHRLFMPKLLLHENREGWATFHRLLLSLFKFLSPFLKTADLQPASRDLYRGSLRLLLVLLHDFPEFLSEYYFTLCDAIPQRCIQLRNIVLSAFPPSVMLPDPHLRDVKFESITEMGPIPPILSDFSSILKSGELRAYLDQYLLGRGSPSFLHSLKDRVHLPTSNDASETYNLSLLNSLVMYIGVSSLAQAKARSGSVLFVPSDPGAVALQYLATNLDTEGQHHLLSAMVLHLRYPNAHTHWFSSLMLHLFQEVKADRFREVMTRILLERFLVYRPHPWGALVTFVELLRNPKYDFWNQDFIRLAPEVTLLLDSVAKSIFQ</sequence>
<dbReference type="InterPro" id="IPR040398">
    <property type="entry name" value="Not1"/>
</dbReference>
<proteinExistence type="predicted"/>
<dbReference type="AlphaFoldDB" id="A0AAW0GKF9"/>
<dbReference type="GO" id="GO:0060090">
    <property type="term" value="F:molecular adaptor activity"/>
    <property type="evidence" value="ECO:0007669"/>
    <property type="project" value="TreeGrafter"/>
</dbReference>
<dbReference type="Pfam" id="PF12842">
    <property type="entry name" value="DUF3819"/>
    <property type="match status" value="1"/>
</dbReference>
<dbReference type="Pfam" id="PF25097">
    <property type="entry name" value="ARM_Cnot1"/>
    <property type="match status" value="1"/>
</dbReference>
<dbReference type="PANTHER" id="PTHR13162:SF8">
    <property type="entry name" value="CCR4-NOT TRANSCRIPTION COMPLEX SUBUNIT 1"/>
    <property type="match status" value="1"/>
</dbReference>
<dbReference type="Gene3D" id="1.25.40.800">
    <property type="match status" value="1"/>
</dbReference>
<dbReference type="SUPFAM" id="SSF48371">
    <property type="entry name" value="ARM repeat"/>
    <property type="match status" value="1"/>
</dbReference>
<accession>A0AAW0GKF9</accession>
<dbReference type="CDD" id="cd20710">
    <property type="entry name" value="NOT1_connector"/>
    <property type="match status" value="1"/>
</dbReference>
<feature type="domain" description="CCR4-Not complex component Not1 C-terminal" evidence="1">
    <location>
        <begin position="616"/>
        <end position="973"/>
    </location>
</feature>
<organism evidence="4 5">
    <name type="scientific">Cerrena zonata</name>
    <dbReference type="NCBI Taxonomy" id="2478898"/>
    <lineage>
        <taxon>Eukaryota</taxon>
        <taxon>Fungi</taxon>
        <taxon>Dikarya</taxon>
        <taxon>Basidiomycota</taxon>
        <taxon>Agaricomycotina</taxon>
        <taxon>Agaricomycetes</taxon>
        <taxon>Polyporales</taxon>
        <taxon>Cerrenaceae</taxon>
        <taxon>Cerrena</taxon>
    </lineage>
</organism>
<dbReference type="GO" id="GO:0017148">
    <property type="term" value="P:negative regulation of translation"/>
    <property type="evidence" value="ECO:0007669"/>
    <property type="project" value="InterPro"/>
</dbReference>
<evidence type="ECO:0000313" key="5">
    <source>
        <dbReference type="Proteomes" id="UP001385951"/>
    </source>
</evidence>
<evidence type="ECO:0000259" key="1">
    <source>
        <dbReference type="Pfam" id="PF04054"/>
    </source>
</evidence>